<comment type="caution">
    <text evidence="2">The sequence shown here is derived from an EMBL/GenBank/DDBJ whole genome shotgun (WGS) entry which is preliminary data.</text>
</comment>
<keyword evidence="3" id="KW-1185">Reference proteome</keyword>
<dbReference type="EMBL" id="BMHV01000003">
    <property type="protein sequence ID" value="GGF55067.1"/>
    <property type="molecule type" value="Genomic_DNA"/>
</dbReference>
<evidence type="ECO:0000256" key="1">
    <source>
        <dbReference type="SAM" id="SignalP"/>
    </source>
</evidence>
<name>A0A917BQB7_9PROT</name>
<proteinExistence type="predicted"/>
<reference evidence="2" key="1">
    <citation type="journal article" date="2014" name="Int. J. Syst. Evol. Microbiol.">
        <title>Complete genome sequence of Corynebacterium casei LMG S-19264T (=DSM 44701T), isolated from a smear-ripened cheese.</title>
        <authorList>
            <consortium name="US DOE Joint Genome Institute (JGI-PGF)"/>
            <person name="Walter F."/>
            <person name="Albersmeier A."/>
            <person name="Kalinowski J."/>
            <person name="Ruckert C."/>
        </authorList>
    </citation>
    <scope>NUCLEOTIDE SEQUENCE</scope>
    <source>
        <strain evidence="2">CGMCC 1.15254</strain>
    </source>
</reference>
<organism evidence="2 3">
    <name type="scientific">Terasakiella brassicae</name>
    <dbReference type="NCBI Taxonomy" id="1634917"/>
    <lineage>
        <taxon>Bacteria</taxon>
        <taxon>Pseudomonadati</taxon>
        <taxon>Pseudomonadota</taxon>
        <taxon>Alphaproteobacteria</taxon>
        <taxon>Rhodospirillales</taxon>
        <taxon>Terasakiellaceae</taxon>
        <taxon>Terasakiella</taxon>
    </lineage>
</organism>
<sequence>MKKQVFCLAAAGCLLATVAHADPAYDKKLGEYMVHLQEMQAEAIRMEGMVAQFDKTSQACLDELQAGKPAKICVVMQKDKMDFEYEHKKFRSYNRIRKVPKFERALQDMMQMEMFRLPKEDATYLFKTHMDAKDNRQQRISAIGEQIYGAIDRFNAISDERLDKIKELKKKK</sequence>
<feature type="chain" id="PRO_5038054643" evidence="1">
    <location>
        <begin position="22"/>
        <end position="172"/>
    </location>
</feature>
<evidence type="ECO:0000313" key="2">
    <source>
        <dbReference type="EMBL" id="GGF55067.1"/>
    </source>
</evidence>
<accession>A0A917BQB7</accession>
<protein>
    <submittedName>
        <fullName evidence="2">Uncharacterized protein</fullName>
    </submittedName>
</protein>
<dbReference type="AlphaFoldDB" id="A0A917BQB7"/>
<keyword evidence="1" id="KW-0732">Signal</keyword>
<feature type="signal peptide" evidence="1">
    <location>
        <begin position="1"/>
        <end position="21"/>
    </location>
</feature>
<evidence type="ECO:0000313" key="3">
    <source>
        <dbReference type="Proteomes" id="UP000632498"/>
    </source>
</evidence>
<dbReference type="Proteomes" id="UP000632498">
    <property type="component" value="Unassembled WGS sequence"/>
</dbReference>
<gene>
    <name evidence="2" type="ORF">GCM10011332_05570</name>
</gene>
<reference evidence="2" key="2">
    <citation type="submission" date="2020-09" db="EMBL/GenBank/DDBJ databases">
        <authorList>
            <person name="Sun Q."/>
            <person name="Zhou Y."/>
        </authorList>
    </citation>
    <scope>NUCLEOTIDE SEQUENCE</scope>
    <source>
        <strain evidence="2">CGMCC 1.15254</strain>
    </source>
</reference>